<dbReference type="AlphaFoldDB" id="A0A0C9XY58"/>
<organism evidence="1 2">
    <name type="scientific">Pisolithus microcarpus 441</name>
    <dbReference type="NCBI Taxonomy" id="765257"/>
    <lineage>
        <taxon>Eukaryota</taxon>
        <taxon>Fungi</taxon>
        <taxon>Dikarya</taxon>
        <taxon>Basidiomycota</taxon>
        <taxon>Agaricomycotina</taxon>
        <taxon>Agaricomycetes</taxon>
        <taxon>Agaricomycetidae</taxon>
        <taxon>Boletales</taxon>
        <taxon>Sclerodermatineae</taxon>
        <taxon>Pisolithaceae</taxon>
        <taxon>Pisolithus</taxon>
    </lineage>
</organism>
<dbReference type="EMBL" id="KN833828">
    <property type="protein sequence ID" value="KIK17420.1"/>
    <property type="molecule type" value="Genomic_DNA"/>
</dbReference>
<gene>
    <name evidence="1" type="ORF">PISMIDRAFT_111420</name>
</gene>
<keyword evidence="2" id="KW-1185">Reference proteome</keyword>
<sequence length="88" mass="10076">MANSTIPELELDGKNWKVFQESLLEAAATKGWLGIISGQELSDETLRWEGKDAQVKMLLYQTVPIPLILKFQRSKTSHEMFNYLVTTF</sequence>
<name>A0A0C9XY58_9AGAM</name>
<evidence type="ECO:0000313" key="2">
    <source>
        <dbReference type="Proteomes" id="UP000054018"/>
    </source>
</evidence>
<protein>
    <submittedName>
        <fullName evidence="1">Uncharacterized protein</fullName>
    </submittedName>
</protein>
<reference evidence="1 2" key="1">
    <citation type="submission" date="2014-04" db="EMBL/GenBank/DDBJ databases">
        <authorList>
            <consortium name="DOE Joint Genome Institute"/>
            <person name="Kuo A."/>
            <person name="Kohler A."/>
            <person name="Costa M.D."/>
            <person name="Nagy L.G."/>
            <person name="Floudas D."/>
            <person name="Copeland A."/>
            <person name="Barry K.W."/>
            <person name="Cichocki N."/>
            <person name="Veneault-Fourrey C."/>
            <person name="LaButti K."/>
            <person name="Lindquist E.A."/>
            <person name="Lipzen A."/>
            <person name="Lundell T."/>
            <person name="Morin E."/>
            <person name="Murat C."/>
            <person name="Sun H."/>
            <person name="Tunlid A."/>
            <person name="Henrissat B."/>
            <person name="Grigoriev I.V."/>
            <person name="Hibbett D.S."/>
            <person name="Martin F."/>
            <person name="Nordberg H.P."/>
            <person name="Cantor M.N."/>
            <person name="Hua S.X."/>
        </authorList>
    </citation>
    <scope>NUCLEOTIDE SEQUENCE [LARGE SCALE GENOMIC DNA]</scope>
    <source>
        <strain evidence="1 2">441</strain>
    </source>
</reference>
<dbReference type="Proteomes" id="UP000054018">
    <property type="component" value="Unassembled WGS sequence"/>
</dbReference>
<proteinExistence type="predicted"/>
<reference evidence="2" key="2">
    <citation type="submission" date="2015-01" db="EMBL/GenBank/DDBJ databases">
        <title>Evolutionary Origins and Diversification of the Mycorrhizal Mutualists.</title>
        <authorList>
            <consortium name="DOE Joint Genome Institute"/>
            <consortium name="Mycorrhizal Genomics Consortium"/>
            <person name="Kohler A."/>
            <person name="Kuo A."/>
            <person name="Nagy L.G."/>
            <person name="Floudas D."/>
            <person name="Copeland A."/>
            <person name="Barry K.W."/>
            <person name="Cichocki N."/>
            <person name="Veneault-Fourrey C."/>
            <person name="LaButti K."/>
            <person name="Lindquist E.A."/>
            <person name="Lipzen A."/>
            <person name="Lundell T."/>
            <person name="Morin E."/>
            <person name="Murat C."/>
            <person name="Riley R."/>
            <person name="Ohm R."/>
            <person name="Sun H."/>
            <person name="Tunlid A."/>
            <person name="Henrissat B."/>
            <person name="Grigoriev I.V."/>
            <person name="Hibbett D.S."/>
            <person name="Martin F."/>
        </authorList>
    </citation>
    <scope>NUCLEOTIDE SEQUENCE [LARGE SCALE GENOMIC DNA]</scope>
    <source>
        <strain evidence="2">441</strain>
    </source>
</reference>
<dbReference type="HOGENOM" id="CLU_078575_6_0_1"/>
<dbReference type="OrthoDB" id="2691962at2759"/>
<evidence type="ECO:0000313" key="1">
    <source>
        <dbReference type="EMBL" id="KIK17420.1"/>
    </source>
</evidence>
<accession>A0A0C9XY58</accession>